<protein>
    <submittedName>
        <fullName evidence="2">Uncharacterized protein</fullName>
    </submittedName>
</protein>
<accession>A5AZG7</accession>
<evidence type="ECO:0000256" key="1">
    <source>
        <dbReference type="SAM" id="MobiDB-lite"/>
    </source>
</evidence>
<feature type="compositionally biased region" description="Basic and acidic residues" evidence="1">
    <location>
        <begin position="56"/>
        <end position="66"/>
    </location>
</feature>
<evidence type="ECO:0000313" key="2">
    <source>
        <dbReference type="EMBL" id="CAN59841.1"/>
    </source>
</evidence>
<sequence>MARGAFSLRELVRRADFENSARWCVVSELGAIRFPVVWGDSRGFVPINRGPGRQRGSLDRASRGEEPGDDNLLGEGSPAT</sequence>
<feature type="region of interest" description="Disordered" evidence="1">
    <location>
        <begin position="47"/>
        <end position="80"/>
    </location>
</feature>
<proteinExistence type="predicted"/>
<gene>
    <name evidence="2" type="ORF">VITISV_039834</name>
</gene>
<organism evidence="2">
    <name type="scientific">Vitis vinifera</name>
    <name type="common">Grape</name>
    <dbReference type="NCBI Taxonomy" id="29760"/>
    <lineage>
        <taxon>Eukaryota</taxon>
        <taxon>Viridiplantae</taxon>
        <taxon>Streptophyta</taxon>
        <taxon>Embryophyta</taxon>
        <taxon>Tracheophyta</taxon>
        <taxon>Spermatophyta</taxon>
        <taxon>Magnoliopsida</taxon>
        <taxon>eudicotyledons</taxon>
        <taxon>Gunneridae</taxon>
        <taxon>Pentapetalae</taxon>
        <taxon>rosids</taxon>
        <taxon>Vitales</taxon>
        <taxon>Vitaceae</taxon>
        <taxon>Viteae</taxon>
        <taxon>Vitis</taxon>
    </lineage>
</organism>
<name>A5AZG7_VITVI</name>
<reference evidence="2" key="1">
    <citation type="journal article" date="2007" name="PLoS ONE">
        <title>The first genome sequence of an elite grapevine cultivar (Pinot noir Vitis vinifera L.): coping with a highly heterozygous genome.</title>
        <authorList>
            <person name="Velasco R."/>
            <person name="Zharkikh A."/>
            <person name="Troggio M."/>
            <person name="Cartwright D.A."/>
            <person name="Cestaro A."/>
            <person name="Pruss D."/>
            <person name="Pindo M."/>
            <person name="FitzGerald L.M."/>
            <person name="Vezzulli S."/>
            <person name="Reid J."/>
            <person name="Malacarne G."/>
            <person name="Iliev D."/>
            <person name="Coppola G."/>
            <person name="Wardell B."/>
            <person name="Micheletti D."/>
            <person name="Macalma T."/>
            <person name="Facci M."/>
            <person name="Mitchell J.T."/>
            <person name="Perazzolli M."/>
            <person name="Eldredge G."/>
            <person name="Gatto P."/>
            <person name="Oyzerski R."/>
            <person name="Moretto M."/>
            <person name="Gutin N."/>
            <person name="Stefanini M."/>
            <person name="Chen Y."/>
            <person name="Segala C."/>
            <person name="Davenport C."/>
            <person name="Dematte L."/>
            <person name="Mraz A."/>
            <person name="Battilana J."/>
            <person name="Stormo K."/>
            <person name="Costa F."/>
            <person name="Tao Q."/>
            <person name="Si-Ammour A."/>
            <person name="Harkins T."/>
            <person name="Lackey A."/>
            <person name="Perbost C."/>
            <person name="Taillon B."/>
            <person name="Stella A."/>
            <person name="Solovyev V."/>
            <person name="Fawcett J.A."/>
            <person name="Sterck L."/>
            <person name="Vandepoele K."/>
            <person name="Grando S.M."/>
            <person name="Toppo S."/>
            <person name="Moser C."/>
            <person name="Lanchbury J."/>
            <person name="Bogden R."/>
            <person name="Skolnick M."/>
            <person name="Sgaramella V."/>
            <person name="Bhatnagar S.K."/>
            <person name="Fontana P."/>
            <person name="Gutin A."/>
            <person name="Van de Peer Y."/>
            <person name="Salamini F."/>
            <person name="Viola R."/>
        </authorList>
    </citation>
    <scope>NUCLEOTIDE SEQUENCE</scope>
</reference>
<dbReference type="AlphaFoldDB" id="A5AZG7"/>
<dbReference type="EMBL" id="AM441299">
    <property type="protein sequence ID" value="CAN59841.1"/>
    <property type="molecule type" value="Genomic_DNA"/>
</dbReference>